<keyword evidence="10 15" id="KW-0675">Receptor</keyword>
<keyword evidence="15" id="KW-0418">Kinase</keyword>
<keyword evidence="6" id="KW-0732">Signal</keyword>
<dbReference type="InterPro" id="IPR003591">
    <property type="entry name" value="Leu-rich_rpt_typical-subtyp"/>
</dbReference>
<dbReference type="OrthoDB" id="676979at2759"/>
<feature type="transmembrane region" description="Helical" evidence="14">
    <location>
        <begin position="180"/>
        <end position="203"/>
    </location>
</feature>
<keyword evidence="4" id="KW-0433">Leucine-rich repeat</keyword>
<keyword evidence="7" id="KW-0677">Repeat</keyword>
<dbReference type="GO" id="GO:0016301">
    <property type="term" value="F:kinase activity"/>
    <property type="evidence" value="ECO:0007669"/>
    <property type="project" value="UniProtKB-KW"/>
</dbReference>
<protein>
    <submittedName>
        <fullName evidence="15">Leucine-rich repeat receptor-like protein kinase</fullName>
    </submittedName>
</protein>
<dbReference type="AlphaFoldDB" id="A0A9N8DDN4"/>
<evidence type="ECO:0000256" key="5">
    <source>
        <dbReference type="ARBA" id="ARBA00022692"/>
    </source>
</evidence>
<keyword evidence="5 14" id="KW-0812">Transmembrane</keyword>
<evidence type="ECO:0000256" key="7">
    <source>
        <dbReference type="ARBA" id="ARBA00022737"/>
    </source>
</evidence>
<evidence type="ECO:0000256" key="8">
    <source>
        <dbReference type="ARBA" id="ARBA00022989"/>
    </source>
</evidence>
<organism evidence="15 16">
    <name type="scientific">Seminavis robusta</name>
    <dbReference type="NCBI Taxonomy" id="568900"/>
    <lineage>
        <taxon>Eukaryota</taxon>
        <taxon>Sar</taxon>
        <taxon>Stramenopiles</taxon>
        <taxon>Ochrophyta</taxon>
        <taxon>Bacillariophyta</taxon>
        <taxon>Bacillariophyceae</taxon>
        <taxon>Bacillariophycidae</taxon>
        <taxon>Naviculales</taxon>
        <taxon>Naviculaceae</taxon>
        <taxon>Seminavis</taxon>
    </lineage>
</organism>
<evidence type="ECO:0000256" key="4">
    <source>
        <dbReference type="ARBA" id="ARBA00022614"/>
    </source>
</evidence>
<evidence type="ECO:0000313" key="16">
    <source>
        <dbReference type="Proteomes" id="UP001153069"/>
    </source>
</evidence>
<dbReference type="Gene3D" id="3.80.10.10">
    <property type="entry name" value="Ribonuclease Inhibitor"/>
    <property type="match status" value="2"/>
</dbReference>
<comment type="subcellular location">
    <subcellularLocation>
        <location evidence="1">Cell membrane</location>
    </subcellularLocation>
    <subcellularLocation>
        <location evidence="12">Endomembrane system</location>
        <topology evidence="12">Single-pass membrane protein</topology>
    </subcellularLocation>
    <subcellularLocation>
        <location evidence="2">Membrane</location>
        <topology evidence="2">Single-pass type I membrane protein</topology>
    </subcellularLocation>
</comment>
<feature type="region of interest" description="Disordered" evidence="13">
    <location>
        <begin position="137"/>
        <end position="157"/>
    </location>
</feature>
<dbReference type="InterPro" id="IPR001611">
    <property type="entry name" value="Leu-rich_rpt"/>
</dbReference>
<dbReference type="Proteomes" id="UP001153069">
    <property type="component" value="Unassembled WGS sequence"/>
</dbReference>
<keyword evidence="9 14" id="KW-0472">Membrane</keyword>
<dbReference type="GO" id="GO:0012505">
    <property type="term" value="C:endomembrane system"/>
    <property type="evidence" value="ECO:0007669"/>
    <property type="project" value="UniProtKB-SubCell"/>
</dbReference>
<feature type="compositionally biased region" description="Low complexity" evidence="13">
    <location>
        <begin position="1"/>
        <end position="10"/>
    </location>
</feature>
<evidence type="ECO:0000256" key="9">
    <source>
        <dbReference type="ARBA" id="ARBA00023136"/>
    </source>
</evidence>
<dbReference type="FunFam" id="3.80.10.10:FF:000400">
    <property type="entry name" value="Nuclear pore complex protein NUP107"/>
    <property type="match status" value="1"/>
</dbReference>
<feature type="region of interest" description="Disordered" evidence="13">
    <location>
        <begin position="1"/>
        <end position="54"/>
    </location>
</feature>
<evidence type="ECO:0000256" key="11">
    <source>
        <dbReference type="ARBA" id="ARBA00023180"/>
    </source>
</evidence>
<evidence type="ECO:0000256" key="13">
    <source>
        <dbReference type="SAM" id="MobiDB-lite"/>
    </source>
</evidence>
<proteinExistence type="predicted"/>
<evidence type="ECO:0000256" key="10">
    <source>
        <dbReference type="ARBA" id="ARBA00023170"/>
    </source>
</evidence>
<evidence type="ECO:0000256" key="6">
    <source>
        <dbReference type="ARBA" id="ARBA00022729"/>
    </source>
</evidence>
<dbReference type="GO" id="GO:0005886">
    <property type="term" value="C:plasma membrane"/>
    <property type="evidence" value="ECO:0007669"/>
    <property type="project" value="UniProtKB-SubCell"/>
</dbReference>
<evidence type="ECO:0000256" key="2">
    <source>
        <dbReference type="ARBA" id="ARBA00004479"/>
    </source>
</evidence>
<keyword evidence="15" id="KW-0808">Transferase</keyword>
<sequence>MNNNNSSNNNEDLNPYGDLEDHRSQHSTYSYEDASNDGDADEESRGLIKPSDSGESDLAMAVVDILSCCDSRTNTTQAKLLRDMEARYQNKGNLILDEKQQREIFADEIEQLARKKKNKSVSSRILETFKPKPKLLREFGSSSSTTKNTYSVRSSRGITGEMPVRKEAAHEQHKSGARKLWWVAGGGLLLLVFVVVVVIVVVVTSNKTNKSNFFVPSSGGNHIPKGYNGIAPMTTECFAVNRQEHPHVLSQCACNGIIAGISEPAEQKYRSLLNAFGAEYLHANETMSSCSSRNQALVWLAEDPGSVLNEQLVQRHALVLFFVKLHGLYWTLEEGLQEWLTPNHECTWYGVSCNSNNQVVAVELWNLNLDGSIPKEIMSLTHLQTLSLPENRIQGRLPTDAFVMMPKLTDLTLFMNSMSGSIDGSIFDHVTKLRTLNLDSNDLTGTLPSDIGKLSALEELKLARNNLKGSIPTEIGNANLLQKIELEENNLDGTLPSEMGKLNLLKSLNLSWNNFHGTIPWEFQSFRKLVDLFLKSNNFSGRLPEIIKAFDKLENLVVSLNSFTGELPSGMEHMVSLTTVHLDENQFNGTVPSALGACSMLRDINLEYNDFHGAIPSELGELRWLVSLSLEGNGFQGTMPTEVCGLRGDIGTLSTLTASCTAVADSGREKAEVFAKPDELICTVPECCTACKRKG</sequence>
<dbReference type="InterPro" id="IPR032675">
    <property type="entry name" value="LRR_dom_sf"/>
</dbReference>
<reference evidence="15" key="1">
    <citation type="submission" date="2020-06" db="EMBL/GenBank/DDBJ databases">
        <authorList>
            <consortium name="Plant Systems Biology data submission"/>
        </authorList>
    </citation>
    <scope>NUCLEOTIDE SEQUENCE</scope>
    <source>
        <strain evidence="15">D6</strain>
    </source>
</reference>
<keyword evidence="3" id="KW-1003">Cell membrane</keyword>
<evidence type="ECO:0000256" key="14">
    <source>
        <dbReference type="SAM" id="Phobius"/>
    </source>
</evidence>
<dbReference type="SMART" id="SM00369">
    <property type="entry name" value="LRR_TYP"/>
    <property type="match status" value="5"/>
</dbReference>
<dbReference type="FunFam" id="3.80.10.10:FF:000383">
    <property type="entry name" value="Leucine-rich repeat receptor protein kinase EMS1"/>
    <property type="match status" value="1"/>
</dbReference>
<keyword evidence="16" id="KW-1185">Reference proteome</keyword>
<evidence type="ECO:0000256" key="12">
    <source>
        <dbReference type="ARBA" id="ARBA00037847"/>
    </source>
</evidence>
<evidence type="ECO:0000313" key="15">
    <source>
        <dbReference type="EMBL" id="CAB9500872.1"/>
    </source>
</evidence>
<evidence type="ECO:0000256" key="3">
    <source>
        <dbReference type="ARBA" id="ARBA00022475"/>
    </source>
</evidence>
<dbReference type="Pfam" id="PF00560">
    <property type="entry name" value="LRR_1"/>
    <property type="match status" value="3"/>
</dbReference>
<dbReference type="PANTHER" id="PTHR27004">
    <property type="entry name" value="RECEPTOR-LIKE PROTEIN 12 ISOFORM X1"/>
    <property type="match status" value="1"/>
</dbReference>
<keyword evidence="11" id="KW-0325">Glycoprotein</keyword>
<gene>
    <name evidence="15" type="ORF">SEMRO_94_G048840.1</name>
</gene>
<feature type="compositionally biased region" description="Polar residues" evidence="13">
    <location>
        <begin position="140"/>
        <end position="157"/>
    </location>
</feature>
<dbReference type="EMBL" id="CAICTM010000093">
    <property type="protein sequence ID" value="CAB9500872.1"/>
    <property type="molecule type" value="Genomic_DNA"/>
</dbReference>
<dbReference type="SUPFAM" id="SSF52047">
    <property type="entry name" value="RNI-like"/>
    <property type="match status" value="1"/>
</dbReference>
<accession>A0A9N8DDN4</accession>
<dbReference type="PANTHER" id="PTHR27004:SF203">
    <property type="entry name" value="LEUCINE-RICH REPEAT-CONTAINING N-TERMINAL PLANT-TYPE DOMAIN-CONTAINING PROTEIN"/>
    <property type="match status" value="1"/>
</dbReference>
<comment type="caution">
    <text evidence="15">The sequence shown here is derived from an EMBL/GenBank/DDBJ whole genome shotgun (WGS) entry which is preliminary data.</text>
</comment>
<keyword evidence="8 14" id="KW-1133">Transmembrane helix</keyword>
<evidence type="ECO:0000256" key="1">
    <source>
        <dbReference type="ARBA" id="ARBA00004236"/>
    </source>
</evidence>
<name>A0A9N8DDN4_9STRA</name>